<dbReference type="EC" id="1.8.4.11" evidence="9"/>
<comment type="caution">
    <text evidence="12">The sequence shown here is derived from an EMBL/GenBank/DDBJ whole genome shotgun (WGS) entry which is preliminary data.</text>
</comment>
<evidence type="ECO:0000256" key="9">
    <source>
        <dbReference type="HAMAP-Rule" id="MF_01401"/>
    </source>
</evidence>
<dbReference type="AlphaFoldDB" id="A0A2M7IPS7"/>
<keyword evidence="10" id="KW-1133">Transmembrane helix</keyword>
<dbReference type="GO" id="GO:0030091">
    <property type="term" value="P:protein repair"/>
    <property type="evidence" value="ECO:0007669"/>
    <property type="project" value="InterPro"/>
</dbReference>
<dbReference type="InterPro" id="IPR011057">
    <property type="entry name" value="Mss4-like_sf"/>
</dbReference>
<accession>A0A2M7IPS7</accession>
<keyword evidence="10" id="KW-0472">Membrane</keyword>
<keyword evidence="10" id="KW-0812">Transmembrane</keyword>
<gene>
    <name evidence="9" type="primary">msrA</name>
    <name evidence="12" type="ORF">COZ82_00680</name>
</gene>
<name>A0A2M7IPS7_9BACT</name>
<evidence type="ECO:0000313" key="13">
    <source>
        <dbReference type="Proteomes" id="UP000230837"/>
    </source>
</evidence>
<dbReference type="GO" id="GO:0033744">
    <property type="term" value="F:L-methionine:thioredoxin-disulfide S-oxidoreductase activity"/>
    <property type="evidence" value="ECO:0007669"/>
    <property type="project" value="RHEA"/>
</dbReference>
<dbReference type="Pfam" id="PF01641">
    <property type="entry name" value="SelR"/>
    <property type="match status" value="1"/>
</dbReference>
<dbReference type="PANTHER" id="PTHR10173">
    <property type="entry name" value="METHIONINE SULFOXIDE REDUCTASE"/>
    <property type="match status" value="1"/>
</dbReference>
<dbReference type="Pfam" id="PF01625">
    <property type="entry name" value="PMSR"/>
    <property type="match status" value="1"/>
</dbReference>
<dbReference type="NCBIfam" id="TIGR00401">
    <property type="entry name" value="msrA"/>
    <property type="match status" value="1"/>
</dbReference>
<dbReference type="InterPro" id="IPR002579">
    <property type="entry name" value="Met_Sox_Rdtase_MsrB_dom"/>
</dbReference>
<dbReference type="PROSITE" id="PS51790">
    <property type="entry name" value="MSRB"/>
    <property type="match status" value="1"/>
</dbReference>
<evidence type="ECO:0000256" key="5">
    <source>
        <dbReference type="ARBA" id="ARBA00024679"/>
    </source>
</evidence>
<dbReference type="SUPFAM" id="SSF55068">
    <property type="entry name" value="Peptide methionine sulfoxide reductase"/>
    <property type="match status" value="1"/>
</dbReference>
<evidence type="ECO:0000256" key="4">
    <source>
        <dbReference type="ARBA" id="ARBA00023268"/>
    </source>
</evidence>
<dbReference type="NCBIfam" id="TIGR00357">
    <property type="entry name" value="peptide-methionine (R)-S-oxide reductase MsrB"/>
    <property type="match status" value="1"/>
</dbReference>
<dbReference type="EMBL" id="PFHR01000041">
    <property type="protein sequence ID" value="PIW97234.1"/>
    <property type="molecule type" value="Genomic_DNA"/>
</dbReference>
<comment type="catalytic activity">
    <reaction evidence="7">
        <text>L-methionyl-[protein] + [thioredoxin]-disulfide + H2O = L-methionyl-(R)-S-oxide-[protein] + [thioredoxin]-dithiol</text>
        <dbReference type="Rhea" id="RHEA:24164"/>
        <dbReference type="Rhea" id="RHEA-COMP:10698"/>
        <dbReference type="Rhea" id="RHEA-COMP:10700"/>
        <dbReference type="Rhea" id="RHEA-COMP:12313"/>
        <dbReference type="Rhea" id="RHEA-COMP:12314"/>
        <dbReference type="ChEBI" id="CHEBI:15377"/>
        <dbReference type="ChEBI" id="CHEBI:16044"/>
        <dbReference type="ChEBI" id="CHEBI:29950"/>
        <dbReference type="ChEBI" id="CHEBI:45764"/>
        <dbReference type="ChEBI" id="CHEBI:50058"/>
        <dbReference type="EC" id="1.8.4.12"/>
    </reaction>
</comment>
<comment type="catalytic activity">
    <reaction evidence="8 9">
        <text>[thioredoxin]-disulfide + L-methionine + H2O = L-methionine (S)-S-oxide + [thioredoxin]-dithiol</text>
        <dbReference type="Rhea" id="RHEA:19993"/>
        <dbReference type="Rhea" id="RHEA-COMP:10698"/>
        <dbReference type="Rhea" id="RHEA-COMP:10700"/>
        <dbReference type="ChEBI" id="CHEBI:15377"/>
        <dbReference type="ChEBI" id="CHEBI:29950"/>
        <dbReference type="ChEBI" id="CHEBI:50058"/>
        <dbReference type="ChEBI" id="CHEBI:57844"/>
        <dbReference type="ChEBI" id="CHEBI:58772"/>
        <dbReference type="EC" id="1.8.4.11"/>
    </reaction>
</comment>
<evidence type="ECO:0000259" key="11">
    <source>
        <dbReference type="PROSITE" id="PS51790"/>
    </source>
</evidence>
<feature type="domain" description="MsrB" evidence="11">
    <location>
        <begin position="264"/>
        <end position="387"/>
    </location>
</feature>
<dbReference type="GO" id="GO:0005737">
    <property type="term" value="C:cytoplasm"/>
    <property type="evidence" value="ECO:0007669"/>
    <property type="project" value="TreeGrafter"/>
</dbReference>
<dbReference type="InterPro" id="IPR028427">
    <property type="entry name" value="Met_Sox_Rdtase_MsrB"/>
</dbReference>
<evidence type="ECO:0000256" key="1">
    <source>
        <dbReference type="ARBA" id="ARBA00008076"/>
    </source>
</evidence>
<sequence>MPRIYKLNRQDILNKFFWSLIFLLLMIVFLYASHTSKSVTNNPITNNMEINSELTSSSTTLTQPRIMLVAGGCFWCVEADLEKLPGVLSVISGYADGTAPNPTYENYTELGFREAVKITYNPTLVTFEQILIYALKHLDPTDAGGSFHDRGEQYAPALYYGNTMEKEIIENLISDMNNNGPYDVPLAIDVLAESTFWPAEDYHQDYYKKISSKLKYSYYRRASGRDDFIRKYWGNDTGPTLSWRKELATGSKVYQWTNYSKPDKSVLKLKLPELAYKVTQEEETEHPYSSPLDKNEEVGIYVDILSGEPLFSSRDKFNSDTGWPSFVKPITTTAVTEKMDKKLFSTRTEIRSTIADNHLGHVFPDGPKERGGLRYCMNGVTLDFIPKTDMVESGYGDFLSEL</sequence>
<comment type="similarity">
    <text evidence="9">Belongs to the MsrA Met sulfoxide reductase family.</text>
</comment>
<reference evidence="13" key="1">
    <citation type="submission" date="2017-09" db="EMBL/GenBank/DDBJ databases">
        <title>Depth-based differentiation of microbial function through sediment-hosted aquifers and enrichment of novel symbionts in the deep terrestrial subsurface.</title>
        <authorList>
            <person name="Probst A.J."/>
            <person name="Ladd B."/>
            <person name="Jarett J.K."/>
            <person name="Geller-Mcgrath D.E."/>
            <person name="Sieber C.M.K."/>
            <person name="Emerson J.B."/>
            <person name="Anantharaman K."/>
            <person name="Thomas B.C."/>
            <person name="Malmstrom R."/>
            <person name="Stieglmeier M."/>
            <person name="Klingl A."/>
            <person name="Woyke T."/>
            <person name="Ryan C.M."/>
            <person name="Banfield J.F."/>
        </authorList>
    </citation>
    <scope>NUCLEOTIDE SEQUENCE [LARGE SCALE GENOMIC DNA]</scope>
</reference>
<comment type="function">
    <text evidence="5 9">Has an important function as a repair enzyme for proteins that have been inactivated by oxidation. Catalyzes the reversible oxidation-reduction of methionine sulfoxide in proteins to methionine.</text>
</comment>
<comment type="similarity">
    <text evidence="2">In the N-terminal section; belongs to the MsrA Met sulfoxide reductase family.</text>
</comment>
<proteinExistence type="inferred from homology"/>
<keyword evidence="3 9" id="KW-0560">Oxidoreductase</keyword>
<evidence type="ECO:0000256" key="6">
    <source>
        <dbReference type="ARBA" id="ARBA00047806"/>
    </source>
</evidence>
<protein>
    <recommendedName>
        <fullName evidence="9">Peptide methionine sulfoxide reductase MsrA</fullName>
        <shortName evidence="9">Protein-methionine-S-oxide reductase</shortName>
        <ecNumber evidence="9">1.8.4.11</ecNumber>
    </recommendedName>
    <alternativeName>
        <fullName evidence="9">Peptide-methionine (S)-S-oxide reductase</fullName>
        <shortName evidence="9">Peptide Met(O) reductase</shortName>
    </alternativeName>
</protein>
<keyword evidence="4" id="KW-0511">Multifunctional enzyme</keyword>
<dbReference type="GO" id="GO:0033743">
    <property type="term" value="F:peptide-methionine (R)-S-oxide reductase activity"/>
    <property type="evidence" value="ECO:0007669"/>
    <property type="project" value="UniProtKB-EC"/>
</dbReference>
<dbReference type="SUPFAM" id="SSF51316">
    <property type="entry name" value="Mss4-like"/>
    <property type="match status" value="1"/>
</dbReference>
<evidence type="ECO:0000256" key="10">
    <source>
        <dbReference type="SAM" id="Phobius"/>
    </source>
</evidence>
<evidence type="ECO:0000256" key="7">
    <source>
        <dbReference type="ARBA" id="ARBA00048488"/>
    </source>
</evidence>
<dbReference type="PANTHER" id="PTHR10173:SF59">
    <property type="entry name" value="PEPTIDE METHIONINE SULFOXIDE REDUCTASE MSRA_MSRB"/>
    <property type="match status" value="1"/>
</dbReference>
<evidence type="ECO:0000256" key="3">
    <source>
        <dbReference type="ARBA" id="ARBA00023002"/>
    </source>
</evidence>
<organism evidence="12 13">
    <name type="scientific">Candidatus Kaiserbacteria bacterium CG_4_8_14_3_um_filter_38_9</name>
    <dbReference type="NCBI Taxonomy" id="1974599"/>
    <lineage>
        <taxon>Bacteria</taxon>
        <taxon>Candidatus Kaiseribacteriota</taxon>
    </lineage>
</organism>
<dbReference type="InterPro" id="IPR036509">
    <property type="entry name" value="Met_Sox_Rdtase_MsrA_sf"/>
</dbReference>
<evidence type="ECO:0000256" key="8">
    <source>
        <dbReference type="ARBA" id="ARBA00048782"/>
    </source>
</evidence>
<feature type="active site" evidence="9">
    <location>
        <position position="73"/>
    </location>
</feature>
<dbReference type="HAMAP" id="MF_01401">
    <property type="entry name" value="MsrA"/>
    <property type="match status" value="1"/>
</dbReference>
<evidence type="ECO:0000256" key="2">
    <source>
        <dbReference type="ARBA" id="ARBA00011017"/>
    </source>
</evidence>
<evidence type="ECO:0000313" key="12">
    <source>
        <dbReference type="EMBL" id="PIW97234.1"/>
    </source>
</evidence>
<dbReference type="Gene3D" id="2.170.150.20">
    <property type="entry name" value="Peptide methionine sulfoxide reductase"/>
    <property type="match status" value="1"/>
</dbReference>
<comment type="catalytic activity">
    <reaction evidence="6 9">
        <text>L-methionyl-[protein] + [thioredoxin]-disulfide + H2O = L-methionyl-(S)-S-oxide-[protein] + [thioredoxin]-dithiol</text>
        <dbReference type="Rhea" id="RHEA:14217"/>
        <dbReference type="Rhea" id="RHEA-COMP:10698"/>
        <dbReference type="Rhea" id="RHEA-COMP:10700"/>
        <dbReference type="Rhea" id="RHEA-COMP:12313"/>
        <dbReference type="Rhea" id="RHEA-COMP:12315"/>
        <dbReference type="ChEBI" id="CHEBI:15377"/>
        <dbReference type="ChEBI" id="CHEBI:16044"/>
        <dbReference type="ChEBI" id="CHEBI:29950"/>
        <dbReference type="ChEBI" id="CHEBI:44120"/>
        <dbReference type="ChEBI" id="CHEBI:50058"/>
        <dbReference type="EC" id="1.8.4.11"/>
    </reaction>
</comment>
<dbReference type="GO" id="GO:0008113">
    <property type="term" value="F:peptide-methionine (S)-S-oxide reductase activity"/>
    <property type="evidence" value="ECO:0007669"/>
    <property type="project" value="UniProtKB-UniRule"/>
</dbReference>
<comment type="similarity">
    <text evidence="1">In the C-terminal section; belongs to the MsrB Met sulfoxide reductase family.</text>
</comment>
<dbReference type="GO" id="GO:0006979">
    <property type="term" value="P:response to oxidative stress"/>
    <property type="evidence" value="ECO:0007669"/>
    <property type="project" value="InterPro"/>
</dbReference>
<dbReference type="InterPro" id="IPR002569">
    <property type="entry name" value="Met_Sox_Rdtase_MsrA_dom"/>
</dbReference>
<dbReference type="Proteomes" id="UP000230837">
    <property type="component" value="Unassembled WGS sequence"/>
</dbReference>
<feature type="transmembrane region" description="Helical" evidence="10">
    <location>
        <begin position="12"/>
        <end position="32"/>
    </location>
</feature>
<dbReference type="Gene3D" id="3.30.1060.10">
    <property type="entry name" value="Peptide methionine sulphoxide reductase MsrA"/>
    <property type="match status" value="1"/>
</dbReference>